<dbReference type="Pfam" id="PF00730">
    <property type="entry name" value="HhH-GPD"/>
    <property type="match status" value="1"/>
</dbReference>
<dbReference type="GO" id="GO:0046872">
    <property type="term" value="F:metal ion binding"/>
    <property type="evidence" value="ECO:0007669"/>
    <property type="project" value="UniProtKB-KW"/>
</dbReference>
<dbReference type="InterPro" id="IPR030841">
    <property type="entry name" value="NTH1"/>
</dbReference>
<evidence type="ECO:0000256" key="8">
    <source>
        <dbReference type="ARBA" id="ARBA00023014"/>
    </source>
</evidence>
<comment type="caution">
    <text evidence="15">The sequence shown here is derived from an EMBL/GenBank/DDBJ whole genome shotgun (WGS) entry which is preliminary data.</text>
</comment>
<dbReference type="EC" id="4.2.99.18" evidence="13"/>
<comment type="function">
    <text evidence="13">Bifunctional DNA N-glycosylase with associated apurinic/apyrimidinic (AP) lyase function that catalyzes the first step in base excision repair (BER), the primary repair pathway for the repair of oxidative DNA damage. The DNA N-glycosylase activity releases the damaged DNA base from DNA by cleaving the N-glycosidic bond, leaving an AP site. The AP lyase activity cleaves the phosphodiester bond 3' to the AP site by a beta-elimination. Primarily recognizes and repairs oxidative base damage of pyrimidines.</text>
</comment>
<dbReference type="AlphaFoldDB" id="A0A210PHU9"/>
<evidence type="ECO:0000256" key="12">
    <source>
        <dbReference type="ARBA" id="ARBA00044632"/>
    </source>
</evidence>
<comment type="similarity">
    <text evidence="1 13">Belongs to the Nth/MutY family.</text>
</comment>
<dbReference type="PROSITE" id="PS01155">
    <property type="entry name" value="ENDONUCLEASE_III_2"/>
    <property type="match status" value="1"/>
</dbReference>
<keyword evidence="10 13" id="KW-0456">Lyase</keyword>
<dbReference type="GO" id="GO:0000703">
    <property type="term" value="F:oxidized pyrimidine nucleobase lesion DNA N-glycosylase activity"/>
    <property type="evidence" value="ECO:0007669"/>
    <property type="project" value="UniProtKB-UniRule"/>
</dbReference>
<dbReference type="InterPro" id="IPR000445">
    <property type="entry name" value="HhH_motif"/>
</dbReference>
<evidence type="ECO:0000256" key="1">
    <source>
        <dbReference type="ARBA" id="ARBA00008343"/>
    </source>
</evidence>
<dbReference type="FunFam" id="1.10.1670.10:FF:000003">
    <property type="entry name" value="Endonuclease III homolog"/>
    <property type="match status" value="1"/>
</dbReference>
<dbReference type="CDD" id="cd00056">
    <property type="entry name" value="ENDO3c"/>
    <property type="match status" value="1"/>
</dbReference>
<comment type="caution">
    <text evidence="13">Lacks conserved residue(s) required for the propagation of feature annotation.</text>
</comment>
<accession>A0A210PHU9</accession>
<evidence type="ECO:0000256" key="11">
    <source>
        <dbReference type="ARBA" id="ARBA00023295"/>
    </source>
</evidence>
<keyword evidence="13" id="KW-0539">Nucleus</keyword>
<evidence type="ECO:0000259" key="14">
    <source>
        <dbReference type="SMART" id="SM00478"/>
    </source>
</evidence>
<keyword evidence="5 13" id="KW-0378">Hydrolase</keyword>
<dbReference type="InterPro" id="IPR011257">
    <property type="entry name" value="DNA_glycosylase"/>
</dbReference>
<keyword evidence="9 13" id="KW-0234">DNA repair</keyword>
<dbReference type="STRING" id="6573.A0A210PHU9"/>
<dbReference type="HAMAP" id="MF_03183">
    <property type="entry name" value="Endonuclease_III_Nth"/>
    <property type="match status" value="1"/>
</dbReference>
<evidence type="ECO:0000256" key="6">
    <source>
        <dbReference type="ARBA" id="ARBA00022946"/>
    </source>
</evidence>
<keyword evidence="2" id="KW-0004">4Fe-4S</keyword>
<dbReference type="EC" id="3.2.2.-" evidence="13"/>
<keyword evidence="15" id="KW-0255">Endonuclease</keyword>
<dbReference type="GO" id="GO:0003677">
    <property type="term" value="F:DNA binding"/>
    <property type="evidence" value="ECO:0007669"/>
    <property type="project" value="UniProtKB-UniRule"/>
</dbReference>
<dbReference type="SUPFAM" id="SSF48150">
    <property type="entry name" value="DNA-glycosylase"/>
    <property type="match status" value="1"/>
</dbReference>
<dbReference type="GO" id="GO:0140078">
    <property type="term" value="F:class I DNA-(apurinic or apyrimidinic site) endonuclease activity"/>
    <property type="evidence" value="ECO:0007669"/>
    <property type="project" value="UniProtKB-EC"/>
</dbReference>
<name>A0A210PHU9_MIZYE</name>
<evidence type="ECO:0000256" key="3">
    <source>
        <dbReference type="ARBA" id="ARBA00022723"/>
    </source>
</evidence>
<evidence type="ECO:0000256" key="13">
    <source>
        <dbReference type="HAMAP-Rule" id="MF_03183"/>
    </source>
</evidence>
<dbReference type="GO" id="GO:0006289">
    <property type="term" value="P:nucleotide-excision repair"/>
    <property type="evidence" value="ECO:0007669"/>
    <property type="project" value="TreeGrafter"/>
</dbReference>
<evidence type="ECO:0000256" key="7">
    <source>
        <dbReference type="ARBA" id="ARBA00023004"/>
    </source>
</evidence>
<dbReference type="Pfam" id="PF00633">
    <property type="entry name" value="HHH"/>
    <property type="match status" value="1"/>
</dbReference>
<dbReference type="Gene3D" id="1.10.1670.10">
    <property type="entry name" value="Helix-hairpin-Helix base-excision DNA repair enzymes (C-terminal)"/>
    <property type="match status" value="1"/>
</dbReference>
<dbReference type="Gene3D" id="1.10.340.30">
    <property type="entry name" value="Hypothetical protein, domain 2"/>
    <property type="match status" value="1"/>
</dbReference>
<dbReference type="InterPro" id="IPR004036">
    <property type="entry name" value="Endonuclease-III-like_CS2"/>
</dbReference>
<keyword evidence="6" id="KW-0809">Transit peptide</keyword>
<dbReference type="GO" id="GO:0006285">
    <property type="term" value="P:base-excision repair, AP site formation"/>
    <property type="evidence" value="ECO:0007669"/>
    <property type="project" value="UniProtKB-UniRule"/>
</dbReference>
<comment type="subcellular location">
    <subcellularLocation>
        <location evidence="13">Nucleus</location>
    </subcellularLocation>
    <subcellularLocation>
        <location evidence="13">Mitochondrion</location>
    </subcellularLocation>
</comment>
<keyword evidence="16" id="KW-1185">Reference proteome</keyword>
<evidence type="ECO:0000256" key="9">
    <source>
        <dbReference type="ARBA" id="ARBA00023204"/>
    </source>
</evidence>
<keyword evidence="3" id="KW-0479">Metal-binding</keyword>
<keyword evidence="13" id="KW-0496">Mitochondrion</keyword>
<dbReference type="GO" id="GO:0005634">
    <property type="term" value="C:nucleus"/>
    <property type="evidence" value="ECO:0007669"/>
    <property type="project" value="UniProtKB-SubCell"/>
</dbReference>
<protein>
    <recommendedName>
        <fullName evidence="13">Endonuclease III homolog</fullName>
        <ecNumber evidence="13">3.2.2.-</ecNumber>
        <ecNumber evidence="13">4.2.99.18</ecNumber>
    </recommendedName>
    <alternativeName>
        <fullName evidence="13">Bifunctional DNA N-glycosylase/DNA-(apurinic or apyrimidinic site) lyase</fullName>
        <shortName evidence="13">DNA glycosylase/AP lyase</shortName>
    </alternativeName>
</protein>
<dbReference type="FunFam" id="1.10.340.30:FF:000005">
    <property type="entry name" value="Endonuclease III-like protein 1"/>
    <property type="match status" value="1"/>
</dbReference>
<evidence type="ECO:0000313" key="15">
    <source>
        <dbReference type="EMBL" id="OWF36065.1"/>
    </source>
</evidence>
<comment type="catalytic activity">
    <reaction evidence="12 13">
        <text>2'-deoxyribonucleotide-(2'-deoxyribose 5'-phosphate)-2'-deoxyribonucleotide-DNA = a 3'-end 2'-deoxyribonucleotide-(2,3-dehydro-2,3-deoxyribose 5'-phosphate)-DNA + a 5'-end 5'-phospho-2'-deoxyribonucleoside-DNA + H(+)</text>
        <dbReference type="Rhea" id="RHEA:66592"/>
        <dbReference type="Rhea" id="RHEA-COMP:13180"/>
        <dbReference type="Rhea" id="RHEA-COMP:16897"/>
        <dbReference type="Rhea" id="RHEA-COMP:17067"/>
        <dbReference type="ChEBI" id="CHEBI:15378"/>
        <dbReference type="ChEBI" id="CHEBI:136412"/>
        <dbReference type="ChEBI" id="CHEBI:157695"/>
        <dbReference type="ChEBI" id="CHEBI:167181"/>
        <dbReference type="EC" id="4.2.99.18"/>
    </reaction>
</comment>
<keyword evidence="7" id="KW-0408">Iron</keyword>
<reference evidence="15 16" key="1">
    <citation type="journal article" date="2017" name="Nat. Ecol. Evol.">
        <title>Scallop genome provides insights into evolution of bilaterian karyotype and development.</title>
        <authorList>
            <person name="Wang S."/>
            <person name="Zhang J."/>
            <person name="Jiao W."/>
            <person name="Li J."/>
            <person name="Xun X."/>
            <person name="Sun Y."/>
            <person name="Guo X."/>
            <person name="Huan P."/>
            <person name="Dong B."/>
            <person name="Zhang L."/>
            <person name="Hu X."/>
            <person name="Sun X."/>
            <person name="Wang J."/>
            <person name="Zhao C."/>
            <person name="Wang Y."/>
            <person name="Wang D."/>
            <person name="Huang X."/>
            <person name="Wang R."/>
            <person name="Lv J."/>
            <person name="Li Y."/>
            <person name="Zhang Z."/>
            <person name="Liu B."/>
            <person name="Lu W."/>
            <person name="Hui Y."/>
            <person name="Liang J."/>
            <person name="Zhou Z."/>
            <person name="Hou R."/>
            <person name="Li X."/>
            <person name="Liu Y."/>
            <person name="Li H."/>
            <person name="Ning X."/>
            <person name="Lin Y."/>
            <person name="Zhao L."/>
            <person name="Xing Q."/>
            <person name="Dou J."/>
            <person name="Li Y."/>
            <person name="Mao J."/>
            <person name="Guo H."/>
            <person name="Dou H."/>
            <person name="Li T."/>
            <person name="Mu C."/>
            <person name="Jiang W."/>
            <person name="Fu Q."/>
            <person name="Fu X."/>
            <person name="Miao Y."/>
            <person name="Liu J."/>
            <person name="Yu Q."/>
            <person name="Li R."/>
            <person name="Liao H."/>
            <person name="Li X."/>
            <person name="Kong Y."/>
            <person name="Jiang Z."/>
            <person name="Chourrout D."/>
            <person name="Li R."/>
            <person name="Bao Z."/>
        </authorList>
    </citation>
    <scope>NUCLEOTIDE SEQUENCE [LARGE SCALE GENOMIC DNA]</scope>
    <source>
        <strain evidence="15 16">PY_sf001</strain>
    </source>
</reference>
<gene>
    <name evidence="13" type="primary">NTH1</name>
    <name evidence="15" type="ORF">KP79_PYT06541</name>
</gene>
<organism evidence="15 16">
    <name type="scientific">Mizuhopecten yessoensis</name>
    <name type="common">Japanese scallop</name>
    <name type="synonym">Patinopecten yessoensis</name>
    <dbReference type="NCBI Taxonomy" id="6573"/>
    <lineage>
        <taxon>Eukaryota</taxon>
        <taxon>Metazoa</taxon>
        <taxon>Spiralia</taxon>
        <taxon>Lophotrochozoa</taxon>
        <taxon>Mollusca</taxon>
        <taxon>Bivalvia</taxon>
        <taxon>Autobranchia</taxon>
        <taxon>Pteriomorphia</taxon>
        <taxon>Pectinida</taxon>
        <taxon>Pectinoidea</taxon>
        <taxon>Pectinidae</taxon>
        <taxon>Mizuhopecten</taxon>
    </lineage>
</organism>
<evidence type="ECO:0000256" key="4">
    <source>
        <dbReference type="ARBA" id="ARBA00022763"/>
    </source>
</evidence>
<keyword evidence="8" id="KW-0411">Iron-sulfur</keyword>
<dbReference type="Proteomes" id="UP000242188">
    <property type="component" value="Unassembled WGS sequence"/>
</dbReference>
<dbReference type="SMART" id="SM00478">
    <property type="entry name" value="ENDO3c"/>
    <property type="match status" value="1"/>
</dbReference>
<feature type="domain" description="HhH-GPD" evidence="14">
    <location>
        <begin position="198"/>
        <end position="348"/>
    </location>
</feature>
<evidence type="ECO:0000256" key="2">
    <source>
        <dbReference type="ARBA" id="ARBA00022485"/>
    </source>
</evidence>
<sequence>MEDSPYFQQNNKVTRSKLSLGRPTVSNQILQPSLSKKLQVKIKEEPVDDSYVETISSVNQGRPEQLVKCENISSVIKSETDVKEIKQEPLECYHDNKDSGAMTTKTVLKTRKRGKQVIQYETVSVKSEPTDTDFQTTSDDNRKKIKWEPPLWKTHLENIIEMRKAWNAPVDTMGCDEISDRHSKPEVYRYQVLLSLMLSSQTKDQVTSAAISRLRSHGCTVDNILNTPDDQLGKLIYPVGFWKKKVIYIKKTSAILKDEYKSDIPNTVQDLCKLPGVGPKMAYLTMKCAWDQVVGIGVDTHVHRISNWLGWVKKPTKVPEQTRIALEEWLPREYWGKIDLLLVGFGQQICTASKPMCATCLNQQICAVGRANVKTSKVKQEQIKIKEES</sequence>
<dbReference type="InterPro" id="IPR023170">
    <property type="entry name" value="HhH_base_excis_C"/>
</dbReference>
<dbReference type="EMBL" id="NEDP02076680">
    <property type="protein sequence ID" value="OWF36065.1"/>
    <property type="molecule type" value="Genomic_DNA"/>
</dbReference>
<keyword evidence="15" id="KW-0540">Nuclease</keyword>
<keyword evidence="11 13" id="KW-0326">Glycosidase</keyword>
<dbReference type="OrthoDB" id="2099276at2759"/>
<evidence type="ECO:0000256" key="5">
    <source>
        <dbReference type="ARBA" id="ARBA00022801"/>
    </source>
</evidence>
<dbReference type="GO" id="GO:0051539">
    <property type="term" value="F:4 iron, 4 sulfur cluster binding"/>
    <property type="evidence" value="ECO:0007669"/>
    <property type="project" value="UniProtKB-KW"/>
</dbReference>
<dbReference type="PANTHER" id="PTHR43286">
    <property type="entry name" value="ENDONUCLEASE III-LIKE PROTEIN 1"/>
    <property type="match status" value="1"/>
</dbReference>
<dbReference type="PANTHER" id="PTHR43286:SF1">
    <property type="entry name" value="ENDONUCLEASE III-LIKE PROTEIN 1"/>
    <property type="match status" value="1"/>
</dbReference>
<evidence type="ECO:0000256" key="10">
    <source>
        <dbReference type="ARBA" id="ARBA00023239"/>
    </source>
</evidence>
<evidence type="ECO:0000313" key="16">
    <source>
        <dbReference type="Proteomes" id="UP000242188"/>
    </source>
</evidence>
<proteinExistence type="inferred from homology"/>
<dbReference type="InterPro" id="IPR003265">
    <property type="entry name" value="HhH-GPD_domain"/>
</dbReference>
<keyword evidence="4 13" id="KW-0227">DNA damage</keyword>
<dbReference type="GO" id="GO:0005739">
    <property type="term" value="C:mitochondrion"/>
    <property type="evidence" value="ECO:0007669"/>
    <property type="project" value="UniProtKB-SubCell"/>
</dbReference>